<sequence length="91" mass="11048">MCKRKRFPLFPLSNKSHVLWPTLSARSKIISFSRVIQERHAVFIWLSNHLGQFYEFMFFYTFKCLCPMMDANIYLEKKESRSLQMRITIYT</sequence>
<name>A0A061EC05_THECC</name>
<protein>
    <submittedName>
        <fullName evidence="1">Uncharacterized protein isoform 3</fullName>
    </submittedName>
</protein>
<dbReference type="Gramene" id="EOX99803">
    <property type="protein sequence ID" value="EOX99803"/>
    <property type="gene ID" value="TCM_008742"/>
</dbReference>
<evidence type="ECO:0000313" key="2">
    <source>
        <dbReference type="Proteomes" id="UP000026915"/>
    </source>
</evidence>
<proteinExistence type="predicted"/>
<keyword evidence="2" id="KW-1185">Reference proteome</keyword>
<dbReference type="EMBL" id="CM001880">
    <property type="protein sequence ID" value="EOX99803.1"/>
    <property type="molecule type" value="Genomic_DNA"/>
</dbReference>
<dbReference type="AlphaFoldDB" id="A0A061EC05"/>
<gene>
    <name evidence="1" type="ORF">TCM_008742</name>
</gene>
<accession>A0A061EC05</accession>
<dbReference type="Proteomes" id="UP000026915">
    <property type="component" value="Chromosome 2"/>
</dbReference>
<reference evidence="1 2" key="1">
    <citation type="journal article" date="2013" name="Genome Biol.">
        <title>The genome sequence of the most widely cultivated cacao type and its use to identify candidate genes regulating pod color.</title>
        <authorList>
            <person name="Motamayor J.C."/>
            <person name="Mockaitis K."/>
            <person name="Schmutz J."/>
            <person name="Haiminen N."/>
            <person name="Iii D.L."/>
            <person name="Cornejo O."/>
            <person name="Findley S.D."/>
            <person name="Zheng P."/>
            <person name="Utro F."/>
            <person name="Royaert S."/>
            <person name="Saski C."/>
            <person name="Jenkins J."/>
            <person name="Podicheti R."/>
            <person name="Zhao M."/>
            <person name="Scheffler B.E."/>
            <person name="Stack J.C."/>
            <person name="Feltus F.A."/>
            <person name="Mustiga G.M."/>
            <person name="Amores F."/>
            <person name="Phillips W."/>
            <person name="Marelli J.P."/>
            <person name="May G.D."/>
            <person name="Shapiro H."/>
            <person name="Ma J."/>
            <person name="Bustamante C.D."/>
            <person name="Schnell R.J."/>
            <person name="Main D."/>
            <person name="Gilbert D."/>
            <person name="Parida L."/>
            <person name="Kuhn D.N."/>
        </authorList>
    </citation>
    <scope>NUCLEOTIDE SEQUENCE [LARGE SCALE GENOMIC DNA]</scope>
    <source>
        <strain evidence="2">cv. Matina 1-6</strain>
    </source>
</reference>
<evidence type="ECO:0000313" key="1">
    <source>
        <dbReference type="EMBL" id="EOX99803.1"/>
    </source>
</evidence>
<dbReference type="HOGENOM" id="CLU_2431398_0_0_1"/>
<organism evidence="1 2">
    <name type="scientific">Theobroma cacao</name>
    <name type="common">Cacao</name>
    <name type="synonym">Cocoa</name>
    <dbReference type="NCBI Taxonomy" id="3641"/>
    <lineage>
        <taxon>Eukaryota</taxon>
        <taxon>Viridiplantae</taxon>
        <taxon>Streptophyta</taxon>
        <taxon>Embryophyta</taxon>
        <taxon>Tracheophyta</taxon>
        <taxon>Spermatophyta</taxon>
        <taxon>Magnoliopsida</taxon>
        <taxon>eudicotyledons</taxon>
        <taxon>Gunneridae</taxon>
        <taxon>Pentapetalae</taxon>
        <taxon>rosids</taxon>
        <taxon>malvids</taxon>
        <taxon>Malvales</taxon>
        <taxon>Malvaceae</taxon>
        <taxon>Byttnerioideae</taxon>
        <taxon>Theobroma</taxon>
    </lineage>
</organism>